<dbReference type="InterPro" id="IPR014710">
    <property type="entry name" value="RmlC-like_jellyroll"/>
</dbReference>
<dbReference type="CDD" id="cd20303">
    <property type="entry name" value="cupin_ChrR_1"/>
    <property type="match status" value="1"/>
</dbReference>
<dbReference type="InterPro" id="IPR025979">
    <property type="entry name" value="ChrR-like_cupin_dom"/>
</dbReference>
<feature type="domain" description="ChrR-like cupin" evidence="1">
    <location>
        <begin position="113"/>
        <end position="225"/>
    </location>
</feature>
<dbReference type="OrthoDB" id="9801227at2"/>
<dbReference type="Gene3D" id="2.60.120.10">
    <property type="entry name" value="Jelly Rolls"/>
    <property type="match status" value="1"/>
</dbReference>
<dbReference type="AlphaFoldDB" id="A0A3E0TPL2"/>
<accession>A0A3E0TPL2</accession>
<evidence type="ECO:0000313" key="3">
    <source>
        <dbReference type="Proteomes" id="UP000256478"/>
    </source>
</evidence>
<dbReference type="Pfam" id="PF12973">
    <property type="entry name" value="Cupin_7"/>
    <property type="match status" value="2"/>
</dbReference>
<proteinExistence type="predicted"/>
<dbReference type="Proteomes" id="UP000256478">
    <property type="component" value="Unassembled WGS sequence"/>
</dbReference>
<reference evidence="2 3" key="1">
    <citation type="submission" date="2018-08" db="EMBL/GenBank/DDBJ databases">
        <title>Thalassotalea euphylliae genome.</title>
        <authorList>
            <person name="Summers S."/>
            <person name="Rice S.A."/>
            <person name="Freckelton M.L."/>
            <person name="Nedved B.T."/>
            <person name="Hadfield M.G."/>
        </authorList>
    </citation>
    <scope>NUCLEOTIDE SEQUENCE [LARGE SCALE GENOMIC DNA]</scope>
    <source>
        <strain evidence="2 3">H1</strain>
    </source>
</reference>
<feature type="domain" description="ChrR-like cupin" evidence="1">
    <location>
        <begin position="4"/>
        <end position="107"/>
    </location>
</feature>
<organism evidence="2 3">
    <name type="scientific">Thalassotalea euphylliae</name>
    <dbReference type="NCBI Taxonomy" id="1655234"/>
    <lineage>
        <taxon>Bacteria</taxon>
        <taxon>Pseudomonadati</taxon>
        <taxon>Pseudomonadota</taxon>
        <taxon>Gammaproteobacteria</taxon>
        <taxon>Alteromonadales</taxon>
        <taxon>Colwelliaceae</taxon>
        <taxon>Thalassotalea</taxon>
    </lineage>
</organism>
<protein>
    <submittedName>
        <fullName evidence="2">Cupin</fullName>
    </submittedName>
</protein>
<sequence>MDFNQRVVISSEKQEWLASPKAGVWRKPLAREHAEQGHATSIVKYDAGASFSAHNHPLGEEILVLDGVFSDQTGDYPAGTYIRNPKGFVHAPYSTDGCTLLVKLHQFQAADSAQIRVDTKTAAWQRTPAGNFIMPLHKHQNESVALIKLSPGSTFTPADELIGGQNSRPDTDTNANGEEIYILSGSLKSALGSHAAGSWLRSPYLNDEPYFAEADTVIWIKSGHLPQHQI</sequence>
<dbReference type="InterPro" id="IPR011051">
    <property type="entry name" value="RmlC_Cupin_sf"/>
</dbReference>
<name>A0A3E0TPL2_9GAMM</name>
<gene>
    <name evidence="2" type="ORF">DXX93_06615</name>
</gene>
<evidence type="ECO:0000259" key="1">
    <source>
        <dbReference type="Pfam" id="PF12973"/>
    </source>
</evidence>
<dbReference type="SUPFAM" id="SSF51182">
    <property type="entry name" value="RmlC-like cupins"/>
    <property type="match status" value="2"/>
</dbReference>
<dbReference type="EMBL" id="QUOU01000001">
    <property type="protein sequence ID" value="REL26287.1"/>
    <property type="molecule type" value="Genomic_DNA"/>
</dbReference>
<comment type="caution">
    <text evidence="2">The sequence shown here is derived from an EMBL/GenBank/DDBJ whole genome shotgun (WGS) entry which is preliminary data.</text>
</comment>
<evidence type="ECO:0000313" key="2">
    <source>
        <dbReference type="EMBL" id="REL26287.1"/>
    </source>
</evidence>